<keyword evidence="1" id="KW-1133">Transmembrane helix</keyword>
<gene>
    <name evidence="2" type="ORF">XNOV1_A021599</name>
</gene>
<feature type="transmembrane region" description="Helical" evidence="1">
    <location>
        <begin position="69"/>
        <end position="99"/>
    </location>
</feature>
<dbReference type="Proteomes" id="UP001178508">
    <property type="component" value="Chromosome 14"/>
</dbReference>
<reference evidence="2" key="1">
    <citation type="submission" date="2023-08" db="EMBL/GenBank/DDBJ databases">
        <authorList>
            <person name="Alioto T."/>
            <person name="Alioto T."/>
            <person name="Gomez Garrido J."/>
        </authorList>
    </citation>
    <scope>NUCLEOTIDE SEQUENCE</scope>
</reference>
<keyword evidence="1" id="KW-0812">Transmembrane</keyword>
<protein>
    <submittedName>
        <fullName evidence="2">Chemokine XC receptor 1</fullName>
    </submittedName>
</protein>
<proteinExistence type="predicted"/>
<keyword evidence="3" id="KW-1185">Reference proteome</keyword>
<organism evidence="2 3">
    <name type="scientific">Xyrichtys novacula</name>
    <name type="common">Pearly razorfish</name>
    <name type="synonym">Hemipteronotus novacula</name>
    <dbReference type="NCBI Taxonomy" id="13765"/>
    <lineage>
        <taxon>Eukaryota</taxon>
        <taxon>Metazoa</taxon>
        <taxon>Chordata</taxon>
        <taxon>Craniata</taxon>
        <taxon>Vertebrata</taxon>
        <taxon>Euteleostomi</taxon>
        <taxon>Actinopterygii</taxon>
        <taxon>Neopterygii</taxon>
        <taxon>Teleostei</taxon>
        <taxon>Neoteleostei</taxon>
        <taxon>Acanthomorphata</taxon>
        <taxon>Eupercaria</taxon>
        <taxon>Labriformes</taxon>
        <taxon>Labridae</taxon>
        <taxon>Xyrichtys</taxon>
    </lineage>
</organism>
<evidence type="ECO:0000313" key="2">
    <source>
        <dbReference type="EMBL" id="CAJ1072779.1"/>
    </source>
</evidence>
<dbReference type="Gene3D" id="6.20.400.20">
    <property type="match status" value="1"/>
</dbReference>
<evidence type="ECO:0000256" key="1">
    <source>
        <dbReference type="SAM" id="Phobius"/>
    </source>
</evidence>
<sequence>MTTDDTLTLSSSDTTQPRKMAASEDFAATLTPATYDYYVDDRDYYYDEDYESEACNKTAVIHFGSNLTLVIFSVVMVLSLLGNILVILILVMFTFLGLLR</sequence>
<keyword evidence="2" id="KW-0675">Receptor</keyword>
<dbReference type="AlphaFoldDB" id="A0AAV1GIA2"/>
<name>A0AAV1GIA2_XYRNO</name>
<keyword evidence="1" id="KW-0472">Membrane</keyword>
<accession>A0AAV1GIA2</accession>
<evidence type="ECO:0000313" key="3">
    <source>
        <dbReference type="Proteomes" id="UP001178508"/>
    </source>
</evidence>
<dbReference type="EMBL" id="OY660877">
    <property type="protein sequence ID" value="CAJ1072779.1"/>
    <property type="molecule type" value="Genomic_DNA"/>
</dbReference>